<dbReference type="AlphaFoldDB" id="A0AAV2H897"/>
<reference evidence="8 9" key="1">
    <citation type="submission" date="2024-04" db="EMBL/GenBank/DDBJ databases">
        <authorList>
            <consortium name="Genoscope - CEA"/>
            <person name="William W."/>
        </authorList>
    </citation>
    <scope>NUCLEOTIDE SEQUENCE [LARGE SCALE GENOMIC DNA]</scope>
</reference>
<evidence type="ECO:0000256" key="4">
    <source>
        <dbReference type="ARBA" id="ARBA00023128"/>
    </source>
</evidence>
<comment type="caution">
    <text evidence="8">The sequence shown here is derived from an EMBL/GenBank/DDBJ whole genome shotgun (WGS) entry which is preliminary data.</text>
</comment>
<sequence length="174" mass="19857">MAGSRREKLGSIFARMSGLLRSGAIKEEDRPIWYDVIKAIPPKPVPPPKQVQNILYPEDFVIAHFYRTYTDPEPVRLNDHKNKTVLQRFVDKYFELQSKKSVPTDQLFNETLLTLKAEGIHLITHAEKQSRTKGKSPVSGGETFTDQMPITVSKKLDVNKIPQINLQQLFDKPG</sequence>
<dbReference type="EMBL" id="CAXITT010000058">
    <property type="protein sequence ID" value="CAL1529924.1"/>
    <property type="molecule type" value="Genomic_DNA"/>
</dbReference>
<keyword evidence="5" id="KW-0687">Ribonucleoprotein</keyword>
<keyword evidence="3" id="KW-0689">Ribosomal protein</keyword>
<dbReference type="GO" id="GO:0006412">
    <property type="term" value="P:translation"/>
    <property type="evidence" value="ECO:0007669"/>
    <property type="project" value="InterPro"/>
</dbReference>
<dbReference type="GO" id="GO:0005739">
    <property type="term" value="C:mitochondrion"/>
    <property type="evidence" value="ECO:0007669"/>
    <property type="project" value="InterPro"/>
</dbReference>
<accession>A0AAV2H897</accession>
<evidence type="ECO:0000256" key="1">
    <source>
        <dbReference type="ARBA" id="ARBA00004173"/>
    </source>
</evidence>
<evidence type="ECO:0000313" key="8">
    <source>
        <dbReference type="EMBL" id="CAL1529924.1"/>
    </source>
</evidence>
<evidence type="ECO:0000256" key="2">
    <source>
        <dbReference type="ARBA" id="ARBA00009864"/>
    </source>
</evidence>
<dbReference type="PANTHER" id="PTHR15925">
    <property type="entry name" value="MITOCHONDRIAL RIBOSOMAL PROTEIN S23"/>
    <property type="match status" value="1"/>
</dbReference>
<keyword evidence="9" id="KW-1185">Reference proteome</keyword>
<evidence type="ECO:0000259" key="7">
    <source>
        <dbReference type="Pfam" id="PF10484"/>
    </source>
</evidence>
<dbReference type="GO" id="GO:0003735">
    <property type="term" value="F:structural constituent of ribosome"/>
    <property type="evidence" value="ECO:0007669"/>
    <property type="project" value="InterPro"/>
</dbReference>
<organism evidence="8 9">
    <name type="scientific">Lymnaea stagnalis</name>
    <name type="common">Great pond snail</name>
    <name type="synonym">Helix stagnalis</name>
    <dbReference type="NCBI Taxonomy" id="6523"/>
    <lineage>
        <taxon>Eukaryota</taxon>
        <taxon>Metazoa</taxon>
        <taxon>Spiralia</taxon>
        <taxon>Lophotrochozoa</taxon>
        <taxon>Mollusca</taxon>
        <taxon>Gastropoda</taxon>
        <taxon>Heterobranchia</taxon>
        <taxon>Euthyneura</taxon>
        <taxon>Panpulmonata</taxon>
        <taxon>Hygrophila</taxon>
        <taxon>Lymnaeoidea</taxon>
        <taxon>Lymnaeidae</taxon>
        <taxon>Lymnaea</taxon>
    </lineage>
</organism>
<dbReference type="Pfam" id="PF10484">
    <property type="entry name" value="MRP-S23"/>
    <property type="match status" value="1"/>
</dbReference>
<dbReference type="Proteomes" id="UP001497497">
    <property type="component" value="Unassembled WGS sequence"/>
</dbReference>
<feature type="domain" description="Small ribosomal subunit protein mS23 conserved" evidence="7">
    <location>
        <begin position="2"/>
        <end position="119"/>
    </location>
</feature>
<comment type="similarity">
    <text evidence="2">Belongs to the mitochondrion-specific ribosomal protein mS23 family.</text>
</comment>
<dbReference type="InterPro" id="IPR023611">
    <property type="entry name" value="mS23_dom_met"/>
</dbReference>
<dbReference type="InterPro" id="IPR059242">
    <property type="entry name" value="mS23_dom"/>
</dbReference>
<gene>
    <name evidence="8" type="ORF">GSLYS_00004057001</name>
</gene>
<comment type="subcellular location">
    <subcellularLocation>
        <location evidence="1">Mitochondrion</location>
    </subcellularLocation>
</comment>
<keyword evidence="4" id="KW-0496">Mitochondrion</keyword>
<evidence type="ECO:0000256" key="6">
    <source>
        <dbReference type="ARBA" id="ARBA00035137"/>
    </source>
</evidence>
<dbReference type="PANTHER" id="PTHR15925:SF2">
    <property type="entry name" value="SMALL RIBOSOMAL SUBUNIT PROTEIN MS23"/>
    <property type="match status" value="1"/>
</dbReference>
<dbReference type="InterPro" id="IPR019520">
    <property type="entry name" value="Ribosomal_mS23_met"/>
</dbReference>
<evidence type="ECO:0000313" key="9">
    <source>
        <dbReference type="Proteomes" id="UP001497497"/>
    </source>
</evidence>
<name>A0AAV2H897_LYMST</name>
<evidence type="ECO:0000256" key="5">
    <source>
        <dbReference type="ARBA" id="ARBA00023274"/>
    </source>
</evidence>
<dbReference type="GO" id="GO:0005840">
    <property type="term" value="C:ribosome"/>
    <property type="evidence" value="ECO:0007669"/>
    <property type="project" value="InterPro"/>
</dbReference>
<evidence type="ECO:0000256" key="3">
    <source>
        <dbReference type="ARBA" id="ARBA00022980"/>
    </source>
</evidence>
<proteinExistence type="inferred from homology"/>
<dbReference type="CDD" id="cd23701">
    <property type="entry name" value="At1g26750"/>
    <property type="match status" value="1"/>
</dbReference>
<protein>
    <recommendedName>
        <fullName evidence="6">Small ribosomal subunit protein mS23</fullName>
    </recommendedName>
</protein>